<name>A0A0K2U0H0_LEPSM</name>
<dbReference type="AlphaFoldDB" id="A0A0K2U0H0"/>
<feature type="transmembrane region" description="Helical" evidence="1">
    <location>
        <begin position="12"/>
        <end position="32"/>
    </location>
</feature>
<feature type="non-terminal residue" evidence="2">
    <location>
        <position position="83"/>
    </location>
</feature>
<dbReference type="EMBL" id="HACA01014229">
    <property type="protein sequence ID" value="CDW31590.1"/>
    <property type="molecule type" value="Transcribed_RNA"/>
</dbReference>
<evidence type="ECO:0000313" key="2">
    <source>
        <dbReference type="EMBL" id="CDW31590.1"/>
    </source>
</evidence>
<sequence>MDRHGLEGIDLGYFLLLLWVMFGLFDITILPLQRFRFTDGVDCRRPTAWCARMEILPLRSSLATCMSIKKLRVIVLRKNVEFS</sequence>
<protein>
    <submittedName>
        <fullName evidence="2">Uncharacterized protein</fullName>
    </submittedName>
</protein>
<keyword evidence="1" id="KW-0812">Transmembrane</keyword>
<keyword evidence="1" id="KW-0472">Membrane</keyword>
<evidence type="ECO:0000256" key="1">
    <source>
        <dbReference type="SAM" id="Phobius"/>
    </source>
</evidence>
<accession>A0A0K2U0H0</accession>
<organism evidence="2">
    <name type="scientific">Lepeophtheirus salmonis</name>
    <name type="common">Salmon louse</name>
    <name type="synonym">Caligus salmonis</name>
    <dbReference type="NCBI Taxonomy" id="72036"/>
    <lineage>
        <taxon>Eukaryota</taxon>
        <taxon>Metazoa</taxon>
        <taxon>Ecdysozoa</taxon>
        <taxon>Arthropoda</taxon>
        <taxon>Crustacea</taxon>
        <taxon>Multicrustacea</taxon>
        <taxon>Hexanauplia</taxon>
        <taxon>Copepoda</taxon>
        <taxon>Siphonostomatoida</taxon>
        <taxon>Caligidae</taxon>
        <taxon>Lepeophtheirus</taxon>
    </lineage>
</organism>
<reference evidence="2" key="1">
    <citation type="submission" date="2014-05" db="EMBL/GenBank/DDBJ databases">
        <authorList>
            <person name="Chronopoulou M."/>
        </authorList>
    </citation>
    <scope>NUCLEOTIDE SEQUENCE</scope>
    <source>
        <tissue evidence="2">Whole organism</tissue>
    </source>
</reference>
<keyword evidence="1" id="KW-1133">Transmembrane helix</keyword>
<proteinExistence type="predicted"/>